<reference evidence="1 2" key="1">
    <citation type="submission" date="2018-02" db="EMBL/GenBank/DDBJ databases">
        <title>The genomes of Aspergillus section Nigri reveals drivers in fungal speciation.</title>
        <authorList>
            <consortium name="DOE Joint Genome Institute"/>
            <person name="Vesth T.C."/>
            <person name="Nybo J."/>
            <person name="Theobald S."/>
            <person name="Brandl J."/>
            <person name="Frisvad J.C."/>
            <person name="Nielsen K.F."/>
            <person name="Lyhne E.K."/>
            <person name="Kogle M.E."/>
            <person name="Kuo A."/>
            <person name="Riley R."/>
            <person name="Clum A."/>
            <person name="Nolan M."/>
            <person name="Lipzen A."/>
            <person name="Salamov A."/>
            <person name="Henrissat B."/>
            <person name="Wiebenga A."/>
            <person name="De vries R.P."/>
            <person name="Grigoriev I.V."/>
            <person name="Mortensen U.H."/>
            <person name="Andersen M.R."/>
            <person name="Baker S.E."/>
        </authorList>
    </citation>
    <scope>NUCLEOTIDE SEQUENCE [LARGE SCALE GENOMIC DNA]</scope>
    <source>
        <strain evidence="1 2">CBS 112811</strain>
    </source>
</reference>
<dbReference type="GeneID" id="37162139"/>
<evidence type="ECO:0000313" key="2">
    <source>
        <dbReference type="Proteomes" id="UP000249526"/>
    </source>
</evidence>
<sequence>MQEGIRDHGMDDGQGGQHQSVGWIASIGNAFCILQYPKSGTVWNVRLAYADVPGWRTGKCIPGVECTCTESYGEIVVIVVIILLHRDDDDPFTPPGPGGDVWLTVHLKNLRYFPQKQKGGAKVPPHALSSPGPAVCTAVPRVYPRRVLQNSAVDES</sequence>
<dbReference type="EMBL" id="KZ825066">
    <property type="protein sequence ID" value="RAH56185.1"/>
    <property type="molecule type" value="Genomic_DNA"/>
</dbReference>
<accession>A0A8G1R3H3</accession>
<keyword evidence="2" id="KW-1185">Reference proteome</keyword>
<proteinExistence type="predicted"/>
<dbReference type="AlphaFoldDB" id="A0A8G1R3H3"/>
<name>A0A8G1R3H3_9EURO</name>
<dbReference type="Proteomes" id="UP000249526">
    <property type="component" value="Unassembled WGS sequence"/>
</dbReference>
<evidence type="ECO:0000313" key="1">
    <source>
        <dbReference type="EMBL" id="RAH56185.1"/>
    </source>
</evidence>
<organism evidence="1 2">
    <name type="scientific">Aspergillus piperis CBS 112811</name>
    <dbReference type="NCBI Taxonomy" id="1448313"/>
    <lineage>
        <taxon>Eukaryota</taxon>
        <taxon>Fungi</taxon>
        <taxon>Dikarya</taxon>
        <taxon>Ascomycota</taxon>
        <taxon>Pezizomycotina</taxon>
        <taxon>Eurotiomycetes</taxon>
        <taxon>Eurotiomycetidae</taxon>
        <taxon>Eurotiales</taxon>
        <taxon>Aspergillaceae</taxon>
        <taxon>Aspergillus</taxon>
        <taxon>Aspergillus subgen. Circumdati</taxon>
    </lineage>
</organism>
<protein>
    <submittedName>
        <fullName evidence="1">Uncharacterized protein</fullName>
    </submittedName>
</protein>
<dbReference type="RefSeq" id="XP_025514107.1">
    <property type="nucleotide sequence ID" value="XM_025658737.1"/>
</dbReference>
<gene>
    <name evidence="1" type="ORF">BO85DRAFT_439889</name>
</gene>